<accession>Q0SG37</accession>
<feature type="transmembrane region" description="Helical" evidence="1">
    <location>
        <begin position="540"/>
        <end position="559"/>
    </location>
</feature>
<proteinExistence type="predicted"/>
<keyword evidence="1" id="KW-0812">Transmembrane</keyword>
<evidence type="ECO:0000256" key="1">
    <source>
        <dbReference type="SAM" id="Phobius"/>
    </source>
</evidence>
<dbReference type="eggNOG" id="ENOG5031Q91">
    <property type="taxonomic scope" value="Bacteria"/>
</dbReference>
<evidence type="ECO:0000313" key="2">
    <source>
        <dbReference type="EMBL" id="ABG93499.1"/>
    </source>
</evidence>
<evidence type="ECO:0000313" key="3">
    <source>
        <dbReference type="Proteomes" id="UP000008710"/>
    </source>
</evidence>
<dbReference type="KEGG" id="rha:RHA1_ro01686"/>
<sequence>MPVSSDMSVLTVFLAADGPAQGVRDVLRDLSAAGLVSPFLWIDDTAVVADSTRLRARETNAGTDTAVVLQDVLASRRIDRVRICVLVAGTTQVDPESVRFVSELLTSNSGGARSSRLRLLLRRPGAEDGGATALAGWHNLLIAPEDSRGPGMGHESLAPTADPLAVGRHGAPVIAGVTGLWNDAQHAPFDDEPVLPGNALRVVRSYYRRLDTARAEHDLRSELLDFGGLMPLPHDSGTNVLYADDVASATSTMARALWRKHSALLSGERADTPGALEPRTIRFVQALRMFFSFLFAVLRNAPAQWVARVAIRASASVASATQTTLFGSSTRGAYRVVVGGVDADGHKVAWTDYEAASKQIGAMLDAAGATPQPVTPDLSALWRDYARAALTLSDASERSAGLPPVQVGAHRAILRTAADVIPGPGDRFTDIPGMVSATLSLHAVEPADILGVTETRDRLRELEQDPTIGLDARRTSSALAAWWSRKQRSFAVSFGSILTSRLDATVNESRVLLERLDTSEQRQDLAEACAEQQAHMFRRVRIATVLFLLLAVAAGVFAWREIISWWWGGPAIAVCVLAWAAVVAIVCQRTQQFLERLLVERDAAARADAADRANLRVALREIEHLTGAYRQFLSWSRALGAFLAEPLGASEQTRTTSRTVGWGLPRHTAIASGTPSPEQVERVAEALRRDLFTVGWLTDPWDTVLGSAGTALGTAGHDIDRDPGLLAAKPGAGSGSALDEWSLRFDQGKIRATGAAVLWQRALAELTGTREELAHGLLETVEYFDGGAPRRVGVDEFVAGIGTRSDGVAFFDRSIFSDTASTKGLSAVSGETVTRVRVGCGLVAVTTQYTDGLSDEDLRATHVRRADPVEMRQIPEFELRPARQTSTAHDSAVRTAFVVPVVDGLNF</sequence>
<organism evidence="2 3">
    <name type="scientific">Rhodococcus jostii (strain RHA1)</name>
    <dbReference type="NCBI Taxonomy" id="101510"/>
    <lineage>
        <taxon>Bacteria</taxon>
        <taxon>Bacillati</taxon>
        <taxon>Actinomycetota</taxon>
        <taxon>Actinomycetes</taxon>
        <taxon>Mycobacteriales</taxon>
        <taxon>Nocardiaceae</taxon>
        <taxon>Rhodococcus</taxon>
    </lineage>
</organism>
<evidence type="ECO:0008006" key="4">
    <source>
        <dbReference type="Google" id="ProtNLM"/>
    </source>
</evidence>
<keyword evidence="1" id="KW-1133">Transmembrane helix</keyword>
<keyword evidence="1" id="KW-0472">Membrane</keyword>
<dbReference type="HOGENOM" id="CLU_012308_0_0_11"/>
<dbReference type="AlphaFoldDB" id="Q0SG37"/>
<name>Q0SG37_RHOJR</name>
<reference evidence="3" key="1">
    <citation type="journal article" date="2006" name="Proc. Natl. Acad. Sci. U.S.A.">
        <title>The complete genome of Rhodococcus sp. RHA1 provides insights into a catabolic powerhouse.</title>
        <authorList>
            <person name="McLeod M.P."/>
            <person name="Warren R.L."/>
            <person name="Hsiao W.W.L."/>
            <person name="Araki N."/>
            <person name="Myhre M."/>
            <person name="Fernandes C."/>
            <person name="Miyazawa D."/>
            <person name="Wong W."/>
            <person name="Lillquist A.L."/>
            <person name="Wang D."/>
            <person name="Dosanjh M."/>
            <person name="Hara H."/>
            <person name="Petrescu A."/>
            <person name="Morin R.D."/>
            <person name="Yang G."/>
            <person name="Stott J.M."/>
            <person name="Schein J.E."/>
            <person name="Shin H."/>
            <person name="Smailus D."/>
            <person name="Siddiqui A.S."/>
            <person name="Marra M.A."/>
            <person name="Jones S.J.M."/>
            <person name="Holt R."/>
            <person name="Brinkman F.S.L."/>
            <person name="Miyauchi K."/>
            <person name="Fukuda M."/>
            <person name="Davies J.E."/>
            <person name="Mohn W.W."/>
            <person name="Eltis L.D."/>
        </authorList>
    </citation>
    <scope>NUCLEOTIDE SEQUENCE [LARGE SCALE GENOMIC DNA]</scope>
    <source>
        <strain evidence="3">RHA1</strain>
    </source>
</reference>
<dbReference type="EMBL" id="CP000431">
    <property type="protein sequence ID" value="ABG93499.1"/>
    <property type="molecule type" value="Genomic_DNA"/>
</dbReference>
<feature type="transmembrane region" description="Helical" evidence="1">
    <location>
        <begin position="565"/>
        <end position="587"/>
    </location>
</feature>
<dbReference type="Proteomes" id="UP000008710">
    <property type="component" value="Chromosome"/>
</dbReference>
<protein>
    <recommendedName>
        <fullName evidence="4">Magnesium transporter</fullName>
    </recommendedName>
</protein>
<gene>
    <name evidence="2" type="ordered locus">RHA1_ro01686</name>
</gene>